<protein>
    <submittedName>
        <fullName evidence="6">FAD dependent oxidoreductase</fullName>
    </submittedName>
</protein>
<gene>
    <name evidence="6" type="ORF">C8D99_10596</name>
</gene>
<dbReference type="RefSeq" id="WP_166670021.1">
    <property type="nucleotide sequence ID" value="NZ_SORI01000005.1"/>
</dbReference>
<evidence type="ECO:0000313" key="6">
    <source>
        <dbReference type="EMBL" id="TDY61683.1"/>
    </source>
</evidence>
<dbReference type="GO" id="GO:0051539">
    <property type="term" value="F:4 iron, 4 sulfur cluster binding"/>
    <property type="evidence" value="ECO:0007669"/>
    <property type="project" value="UniProtKB-KW"/>
</dbReference>
<dbReference type="Gene3D" id="3.50.50.60">
    <property type="entry name" value="FAD/NAD(P)-binding domain"/>
    <property type="match status" value="1"/>
</dbReference>
<keyword evidence="1" id="KW-0004">4Fe-4S</keyword>
<reference evidence="6 7" key="1">
    <citation type="submission" date="2019-03" db="EMBL/GenBank/DDBJ databases">
        <title>Genomic Encyclopedia of Type Strains, Phase IV (KMG-IV): sequencing the most valuable type-strain genomes for metagenomic binning, comparative biology and taxonomic classification.</title>
        <authorList>
            <person name="Goeker M."/>
        </authorList>
    </citation>
    <scope>NUCLEOTIDE SEQUENCE [LARGE SCALE GENOMIC DNA]</scope>
    <source>
        <strain evidence="6 7">DSM 25964</strain>
    </source>
</reference>
<dbReference type="PANTHER" id="PTHR43498:SF1">
    <property type="entry name" value="COB--COM HETERODISULFIDE REDUCTASE IRON-SULFUR SUBUNIT A"/>
    <property type="match status" value="1"/>
</dbReference>
<evidence type="ECO:0000256" key="1">
    <source>
        <dbReference type="ARBA" id="ARBA00022485"/>
    </source>
</evidence>
<evidence type="ECO:0000256" key="2">
    <source>
        <dbReference type="ARBA" id="ARBA00022723"/>
    </source>
</evidence>
<keyword evidence="3" id="KW-0560">Oxidoreductase</keyword>
<dbReference type="InterPro" id="IPR036188">
    <property type="entry name" value="FAD/NAD-bd_sf"/>
</dbReference>
<keyword evidence="4" id="KW-0408">Iron</keyword>
<dbReference type="PANTHER" id="PTHR43498">
    <property type="entry name" value="FERREDOXIN:COB-COM HETERODISULFIDE REDUCTASE SUBUNIT A"/>
    <property type="match status" value="1"/>
</dbReference>
<organism evidence="6 7">
    <name type="scientific">Aminivibrio pyruvatiphilus</name>
    <dbReference type="NCBI Taxonomy" id="1005740"/>
    <lineage>
        <taxon>Bacteria</taxon>
        <taxon>Thermotogati</taxon>
        <taxon>Synergistota</taxon>
        <taxon>Synergistia</taxon>
        <taxon>Synergistales</taxon>
        <taxon>Aminobacteriaceae</taxon>
        <taxon>Aminivibrio</taxon>
    </lineage>
</organism>
<dbReference type="EMBL" id="SORI01000005">
    <property type="protein sequence ID" value="TDY61683.1"/>
    <property type="molecule type" value="Genomic_DNA"/>
</dbReference>
<accession>A0A4R8M858</accession>
<evidence type="ECO:0000256" key="5">
    <source>
        <dbReference type="ARBA" id="ARBA00023014"/>
    </source>
</evidence>
<dbReference type="GO" id="GO:0016491">
    <property type="term" value="F:oxidoreductase activity"/>
    <property type="evidence" value="ECO:0007669"/>
    <property type="project" value="UniProtKB-KW"/>
</dbReference>
<evidence type="ECO:0000256" key="4">
    <source>
        <dbReference type="ARBA" id="ARBA00023004"/>
    </source>
</evidence>
<dbReference type="Proteomes" id="UP000295066">
    <property type="component" value="Unassembled WGS sequence"/>
</dbReference>
<dbReference type="InterPro" id="IPR039650">
    <property type="entry name" value="HdrA-like"/>
</dbReference>
<keyword evidence="2" id="KW-0479">Metal-binding</keyword>
<sequence>MKTVSSTLSCDILVLGGGSAGAAAAWSASAPGISVVLAEKTGRLGGTATNGLVSTLCGCYSSLGERRKISGGARDALARELKALGGLDEGVNRDTHRSDICDPELLACALDRMVLRRGTELHLSTLVTGASFDGERLLSVETVNTESGTRVVILPKIAVDVTGKALLAPFAPSGAVLSPEGGKLQAGTMVFRMDSVDGKTARAVSKDQIASLMAEARAKGDITQERGNGVLTVLPGGTAAIVNANWVKADPSVPLDVTAGLTGGRDKVLENARFFRKYVPGFERAVLSCIAPALGVREASRTECAYTLTEEDIMEGRLFADAVCVGSWPMEYHDWERNRLVYRWSGKDYTIPYRSLLPRGMDNVLAAGRNISVTSGAYASSRVMGQCLATGHAAGTAARLALRSGSLLRDLDRDLLRKTLLDEGAILE</sequence>
<dbReference type="GO" id="GO:0046872">
    <property type="term" value="F:metal ion binding"/>
    <property type="evidence" value="ECO:0007669"/>
    <property type="project" value="UniProtKB-KW"/>
</dbReference>
<evidence type="ECO:0000256" key="3">
    <source>
        <dbReference type="ARBA" id="ARBA00023002"/>
    </source>
</evidence>
<keyword evidence="7" id="KW-1185">Reference proteome</keyword>
<dbReference type="SUPFAM" id="SSF51905">
    <property type="entry name" value="FAD/NAD(P)-binding domain"/>
    <property type="match status" value="1"/>
</dbReference>
<comment type="caution">
    <text evidence="6">The sequence shown here is derived from an EMBL/GenBank/DDBJ whole genome shotgun (WGS) entry which is preliminary data.</text>
</comment>
<proteinExistence type="predicted"/>
<evidence type="ECO:0000313" key="7">
    <source>
        <dbReference type="Proteomes" id="UP000295066"/>
    </source>
</evidence>
<keyword evidence="5" id="KW-0411">Iron-sulfur</keyword>
<dbReference type="Pfam" id="PF12831">
    <property type="entry name" value="FAD_oxidored"/>
    <property type="match status" value="1"/>
</dbReference>
<name>A0A4R8M858_9BACT</name>
<dbReference type="AlphaFoldDB" id="A0A4R8M858"/>